<evidence type="ECO:0000313" key="2">
    <source>
        <dbReference type="EMBL" id="GHC48875.1"/>
    </source>
</evidence>
<evidence type="ECO:0000313" key="3">
    <source>
        <dbReference type="Proteomes" id="UP000644507"/>
    </source>
</evidence>
<evidence type="ECO:0000259" key="1">
    <source>
        <dbReference type="Pfam" id="PF07589"/>
    </source>
</evidence>
<dbReference type="NCBIfam" id="TIGR02595">
    <property type="entry name" value="PEP_CTERM"/>
    <property type="match status" value="1"/>
</dbReference>
<dbReference type="Gene3D" id="3.40.390.10">
    <property type="entry name" value="Collagenase (Catalytic Domain)"/>
    <property type="match status" value="1"/>
</dbReference>
<feature type="domain" description="Ice-binding protein C-terminal" evidence="1">
    <location>
        <begin position="332"/>
        <end position="352"/>
    </location>
</feature>
<dbReference type="InterPro" id="IPR024079">
    <property type="entry name" value="MetalloPept_cat_dom_sf"/>
</dbReference>
<organism evidence="2 3">
    <name type="scientific">Roseibacillus persicicus</name>
    <dbReference type="NCBI Taxonomy" id="454148"/>
    <lineage>
        <taxon>Bacteria</taxon>
        <taxon>Pseudomonadati</taxon>
        <taxon>Verrucomicrobiota</taxon>
        <taxon>Verrucomicrobiia</taxon>
        <taxon>Verrucomicrobiales</taxon>
        <taxon>Verrucomicrobiaceae</taxon>
        <taxon>Roseibacillus</taxon>
    </lineage>
</organism>
<dbReference type="Proteomes" id="UP000644507">
    <property type="component" value="Unassembled WGS sequence"/>
</dbReference>
<accession>A0A918WI99</accession>
<keyword evidence="3" id="KW-1185">Reference proteome</keyword>
<sequence length="353" mass="37804">MKSLIVPVPKFSTFFLTVTLTSSVARLSAFEIVVDYSYDTNNFFNTPERREALEAVAARYSRVINSNLLGVSPSGTDTGTGEGWRLGFTHPGTGDTIQISTAADDKSDPLVARGLSGADVYGFEGLQKNQWILYAGGRALSSAGLGGTGGGTNFSGVFNDIDGPYHRGFDDNTPTDSGKDLPRWGGAITFNTATAWHFALDQVAGSGLVDFYSIALHELGHALGLASDWNQLPHNGAGGYTGASVLDEYNQANNTSATFLDLDSSDDFHWSDGSYDSPIFEYGDPNLVGTVGLGQPQDLLMEPEANLNSVQRRLELTNMDVAALRDVGWSVIPEPSSLSLLGLALAFSLRRRR</sequence>
<reference evidence="2" key="2">
    <citation type="submission" date="2020-09" db="EMBL/GenBank/DDBJ databases">
        <authorList>
            <person name="Sun Q."/>
            <person name="Kim S."/>
        </authorList>
    </citation>
    <scope>NUCLEOTIDE SEQUENCE</scope>
    <source>
        <strain evidence="2">KCTC 12988</strain>
    </source>
</reference>
<dbReference type="RefSeq" id="WP_189568678.1">
    <property type="nucleotide sequence ID" value="NZ_BMXI01000004.1"/>
</dbReference>
<protein>
    <recommendedName>
        <fullName evidence="1">Ice-binding protein C-terminal domain-containing protein</fullName>
    </recommendedName>
</protein>
<dbReference type="GO" id="GO:0008237">
    <property type="term" value="F:metallopeptidase activity"/>
    <property type="evidence" value="ECO:0007669"/>
    <property type="project" value="InterPro"/>
</dbReference>
<dbReference type="SUPFAM" id="SSF55486">
    <property type="entry name" value="Metalloproteases ('zincins'), catalytic domain"/>
    <property type="match status" value="1"/>
</dbReference>
<dbReference type="EMBL" id="BMXI01000004">
    <property type="protein sequence ID" value="GHC48875.1"/>
    <property type="molecule type" value="Genomic_DNA"/>
</dbReference>
<name>A0A918WI99_9BACT</name>
<reference evidence="2" key="1">
    <citation type="journal article" date="2014" name="Int. J. Syst. Evol. Microbiol.">
        <title>Complete genome sequence of Corynebacterium casei LMG S-19264T (=DSM 44701T), isolated from a smear-ripened cheese.</title>
        <authorList>
            <consortium name="US DOE Joint Genome Institute (JGI-PGF)"/>
            <person name="Walter F."/>
            <person name="Albersmeier A."/>
            <person name="Kalinowski J."/>
            <person name="Ruckert C."/>
        </authorList>
    </citation>
    <scope>NUCLEOTIDE SEQUENCE</scope>
    <source>
        <strain evidence="2">KCTC 12988</strain>
    </source>
</reference>
<comment type="caution">
    <text evidence="2">The sequence shown here is derived from an EMBL/GenBank/DDBJ whole genome shotgun (WGS) entry which is preliminary data.</text>
</comment>
<proteinExistence type="predicted"/>
<dbReference type="InterPro" id="IPR013424">
    <property type="entry name" value="Ice-binding_C"/>
</dbReference>
<gene>
    <name evidence="2" type="ORF">GCM10007100_13520</name>
</gene>
<dbReference type="Pfam" id="PF07589">
    <property type="entry name" value="PEP-CTERM"/>
    <property type="match status" value="1"/>
</dbReference>
<dbReference type="AlphaFoldDB" id="A0A918WI99"/>